<dbReference type="InterPro" id="IPR036779">
    <property type="entry name" value="LysM_dom_sf"/>
</dbReference>
<dbReference type="PROSITE" id="PS51782">
    <property type="entry name" value="LYSM"/>
    <property type="match status" value="1"/>
</dbReference>
<dbReference type="InterPro" id="IPR018392">
    <property type="entry name" value="LysM"/>
</dbReference>
<keyword evidence="4" id="KW-1185">Reference proteome</keyword>
<name>A0A934V899_9BACT</name>
<dbReference type="AlphaFoldDB" id="A0A934V899"/>
<evidence type="ECO:0000313" key="4">
    <source>
        <dbReference type="Proteomes" id="UP000600139"/>
    </source>
</evidence>
<feature type="region of interest" description="Disordered" evidence="1">
    <location>
        <begin position="149"/>
        <end position="185"/>
    </location>
</feature>
<reference evidence="3" key="1">
    <citation type="submission" date="2021-01" db="EMBL/GenBank/DDBJ databases">
        <title>Modified the classification status of verrucomicrobia.</title>
        <authorList>
            <person name="Feng X."/>
        </authorList>
    </citation>
    <scope>NUCLEOTIDE SEQUENCE</scope>
    <source>
        <strain evidence="3">JCM 18052</strain>
    </source>
</reference>
<dbReference type="SMART" id="SM00257">
    <property type="entry name" value="LysM"/>
    <property type="match status" value="1"/>
</dbReference>
<dbReference type="Proteomes" id="UP000600139">
    <property type="component" value="Unassembled WGS sequence"/>
</dbReference>
<dbReference type="PROSITE" id="PS51257">
    <property type="entry name" value="PROKAR_LIPOPROTEIN"/>
    <property type="match status" value="1"/>
</dbReference>
<feature type="domain" description="LysM" evidence="2">
    <location>
        <begin position="232"/>
        <end position="275"/>
    </location>
</feature>
<dbReference type="EMBL" id="JAENIK010000011">
    <property type="protein sequence ID" value="MBK1817027.1"/>
    <property type="molecule type" value="Genomic_DNA"/>
</dbReference>
<proteinExistence type="predicted"/>
<comment type="caution">
    <text evidence="3">The sequence shown here is derived from an EMBL/GenBank/DDBJ whole genome shotgun (WGS) entry which is preliminary data.</text>
</comment>
<evidence type="ECO:0000256" key="1">
    <source>
        <dbReference type="SAM" id="MobiDB-lite"/>
    </source>
</evidence>
<gene>
    <name evidence="3" type="ORF">JIN84_15490</name>
</gene>
<feature type="region of interest" description="Disordered" evidence="1">
    <location>
        <begin position="197"/>
        <end position="229"/>
    </location>
</feature>
<evidence type="ECO:0000259" key="2">
    <source>
        <dbReference type="PROSITE" id="PS51782"/>
    </source>
</evidence>
<feature type="compositionally biased region" description="Pro residues" evidence="1">
    <location>
        <begin position="166"/>
        <end position="176"/>
    </location>
</feature>
<sequence>MKYSLPLFFAGAVCLLTSCEKDRETTAMVAPEAVLPSLDSQWNEGDFTPWMSRAELQHFQNTSPSDQYFAHVEGRNRSGRLEYRAVVMPFGGAQYEQWAVFWGIDEEELFKCEMNLLANGFFRQDTQVFADQTGKSVHQIVWLKPKTSVGDQDRIVGEPQQNPDPETIPDPSPPEATPLSSSATAPDIGTAAETAVRDAPVATPVTEGPVKNDAASDIPPAPVSAPAVSRNSVHIVRQGDTLGKIAKSRKVSVAELKAINHLKSDVLRIGQRLQLSTTER</sequence>
<evidence type="ECO:0000313" key="3">
    <source>
        <dbReference type="EMBL" id="MBK1817027.1"/>
    </source>
</evidence>
<accession>A0A934V899</accession>
<dbReference type="Pfam" id="PF01476">
    <property type="entry name" value="LysM"/>
    <property type="match status" value="1"/>
</dbReference>
<protein>
    <submittedName>
        <fullName evidence="3">LysM peptidoglycan-binding domain-containing protein</fullName>
    </submittedName>
</protein>
<dbReference type="Gene3D" id="3.10.350.10">
    <property type="entry name" value="LysM domain"/>
    <property type="match status" value="1"/>
</dbReference>
<dbReference type="SUPFAM" id="SSF54106">
    <property type="entry name" value="LysM domain"/>
    <property type="match status" value="1"/>
</dbReference>
<organism evidence="3 4">
    <name type="scientific">Luteolibacter yonseiensis</name>
    <dbReference type="NCBI Taxonomy" id="1144680"/>
    <lineage>
        <taxon>Bacteria</taxon>
        <taxon>Pseudomonadati</taxon>
        <taxon>Verrucomicrobiota</taxon>
        <taxon>Verrucomicrobiia</taxon>
        <taxon>Verrucomicrobiales</taxon>
        <taxon>Verrucomicrobiaceae</taxon>
        <taxon>Luteolibacter</taxon>
    </lineage>
</organism>
<dbReference type="CDD" id="cd00118">
    <property type="entry name" value="LysM"/>
    <property type="match status" value="1"/>
</dbReference>
<feature type="compositionally biased region" description="Low complexity" evidence="1">
    <location>
        <begin position="213"/>
        <end position="229"/>
    </location>
</feature>
<dbReference type="RefSeq" id="WP_200351949.1">
    <property type="nucleotide sequence ID" value="NZ_BAABHZ010000006.1"/>
</dbReference>